<protein>
    <submittedName>
        <fullName evidence="1">Uncharacterized protein</fullName>
    </submittedName>
</protein>
<accession>A0A7C3PBW5</accession>
<reference evidence="1" key="1">
    <citation type="journal article" date="2020" name="mSystems">
        <title>Genome- and Community-Level Interaction Insights into Carbon Utilization and Element Cycling Functions of Hydrothermarchaeota in Hydrothermal Sediment.</title>
        <authorList>
            <person name="Zhou Z."/>
            <person name="Liu Y."/>
            <person name="Xu W."/>
            <person name="Pan J."/>
            <person name="Luo Z.H."/>
            <person name="Li M."/>
        </authorList>
    </citation>
    <scope>NUCLEOTIDE SEQUENCE [LARGE SCALE GENOMIC DNA]</scope>
    <source>
        <strain evidence="1">SpSt-418</strain>
    </source>
</reference>
<dbReference type="AlphaFoldDB" id="A0A7C3PBW5"/>
<organism evidence="1">
    <name type="scientific">Oscillatoriales cyanobacterium SpSt-418</name>
    <dbReference type="NCBI Taxonomy" id="2282169"/>
    <lineage>
        <taxon>Bacteria</taxon>
        <taxon>Bacillati</taxon>
        <taxon>Cyanobacteriota</taxon>
        <taxon>Cyanophyceae</taxon>
        <taxon>Oscillatoriophycideae</taxon>
        <taxon>Oscillatoriales</taxon>
    </lineage>
</organism>
<dbReference type="EMBL" id="DSRU01000019">
    <property type="protein sequence ID" value="HFM96374.1"/>
    <property type="molecule type" value="Genomic_DNA"/>
</dbReference>
<evidence type="ECO:0000313" key="1">
    <source>
        <dbReference type="EMBL" id="HFM96374.1"/>
    </source>
</evidence>
<comment type="caution">
    <text evidence="1">The sequence shown here is derived from an EMBL/GenBank/DDBJ whole genome shotgun (WGS) entry which is preliminary data.</text>
</comment>
<proteinExistence type="predicted"/>
<sequence>MIGAIVESAFQTGCLSVEAEGVIRQLVSLKLCQPVDLDALKKLYQAMQNGDIRREAPARLELPCIDKLQLI</sequence>
<gene>
    <name evidence="1" type="ORF">ENR64_01150</name>
</gene>
<name>A0A7C3PBW5_9CYAN</name>